<keyword evidence="9" id="KW-0963">Cytoplasm</keyword>
<keyword evidence="7 9" id="KW-0067">ATP-binding</keyword>
<feature type="binding site" evidence="9">
    <location>
        <position position="158"/>
    </location>
    <ligand>
        <name>substrate</name>
    </ligand>
</feature>
<evidence type="ECO:0000256" key="7">
    <source>
        <dbReference type="ARBA" id="ARBA00022840"/>
    </source>
</evidence>
<keyword evidence="4 9" id="KW-0808">Transferase</keyword>
<feature type="domain" description="Aspartate/glutamate/uridylate kinase" evidence="10">
    <location>
        <begin position="3"/>
        <end position="235"/>
    </location>
</feature>
<dbReference type="GO" id="GO:0042450">
    <property type="term" value="P:L-arginine biosynthetic process via ornithine"/>
    <property type="evidence" value="ECO:0007669"/>
    <property type="project" value="UniProtKB-UniRule"/>
</dbReference>
<keyword evidence="5 9" id="KW-0547">Nucleotide-binding</keyword>
<feature type="site" description="Transition state stabilizer" evidence="9">
    <location>
        <position position="7"/>
    </location>
</feature>
<name>A0A2P5SZ67_9GAMM</name>
<evidence type="ECO:0000313" key="12">
    <source>
        <dbReference type="Proteomes" id="UP000296034"/>
    </source>
</evidence>
<reference evidence="11 12" key="1">
    <citation type="journal article" date="2018" name="Genome Biol. Evol.">
        <title>Cladogenesis and Genomic Streamlining in Extracellular Endosymbionts of Tropical Stink Bugs.</title>
        <authorList>
            <person name="Otero-Bravo A."/>
            <person name="Goffredi S."/>
            <person name="Sabree Z.L."/>
        </authorList>
    </citation>
    <scope>NUCLEOTIDE SEQUENCE [LARGE SCALE GENOMIC DNA]</scope>
    <source>
        <strain evidence="11 12">SoET</strain>
    </source>
</reference>
<dbReference type="EC" id="2.7.2.8" evidence="9"/>
<comment type="caution">
    <text evidence="11">The sequence shown here is derived from an EMBL/GenBank/DDBJ whole genome shotgun (WGS) entry which is preliminary data.</text>
</comment>
<dbReference type="NCBIfam" id="TIGR00761">
    <property type="entry name" value="argB"/>
    <property type="match status" value="1"/>
</dbReference>
<dbReference type="InterPro" id="IPR001048">
    <property type="entry name" value="Asp/Glu/Uridylate_kinase"/>
</dbReference>
<dbReference type="InterPro" id="IPR036393">
    <property type="entry name" value="AceGlu_kinase-like_sf"/>
</dbReference>
<dbReference type="AlphaFoldDB" id="A0A2P5SZ67"/>
<dbReference type="Proteomes" id="UP000296034">
    <property type="component" value="Unassembled WGS sequence"/>
</dbReference>
<comment type="catalytic activity">
    <reaction evidence="8 9">
        <text>N-acetyl-L-glutamate + ATP = N-acetyl-L-glutamyl 5-phosphate + ADP</text>
        <dbReference type="Rhea" id="RHEA:14629"/>
        <dbReference type="ChEBI" id="CHEBI:30616"/>
        <dbReference type="ChEBI" id="CHEBI:44337"/>
        <dbReference type="ChEBI" id="CHEBI:57936"/>
        <dbReference type="ChEBI" id="CHEBI:456216"/>
        <dbReference type="EC" id="2.7.2.8"/>
    </reaction>
</comment>
<evidence type="ECO:0000256" key="5">
    <source>
        <dbReference type="ARBA" id="ARBA00022741"/>
    </source>
</evidence>
<organism evidence="11 12">
    <name type="scientific">Candidatus Pantoea edessiphila</name>
    <dbReference type="NCBI Taxonomy" id="2044610"/>
    <lineage>
        <taxon>Bacteria</taxon>
        <taxon>Pseudomonadati</taxon>
        <taxon>Pseudomonadota</taxon>
        <taxon>Gammaproteobacteria</taxon>
        <taxon>Enterobacterales</taxon>
        <taxon>Erwiniaceae</taxon>
        <taxon>Pantoea</taxon>
    </lineage>
</organism>
<keyword evidence="3 9" id="KW-0028">Amino-acid biosynthesis</keyword>
<dbReference type="InterPro" id="IPR004662">
    <property type="entry name" value="AcgluKinase_fam"/>
</dbReference>
<evidence type="ECO:0000256" key="4">
    <source>
        <dbReference type="ARBA" id="ARBA00022679"/>
    </source>
</evidence>
<evidence type="ECO:0000256" key="1">
    <source>
        <dbReference type="ARBA" id="ARBA00004828"/>
    </source>
</evidence>
<comment type="pathway">
    <text evidence="1 9">Amino-acid biosynthesis; L-arginine biosynthesis; N(2)-acetyl-L-ornithine from L-glutamate: step 2/4.</text>
</comment>
<dbReference type="PANTHER" id="PTHR23342">
    <property type="entry name" value="N-ACETYLGLUTAMATE SYNTHASE"/>
    <property type="match status" value="1"/>
</dbReference>
<dbReference type="Gene3D" id="3.40.1160.10">
    <property type="entry name" value="Acetylglutamate kinase-like"/>
    <property type="match status" value="1"/>
</dbReference>
<evidence type="ECO:0000259" key="10">
    <source>
        <dbReference type="Pfam" id="PF00696"/>
    </source>
</evidence>
<feature type="binding site" evidence="9">
    <location>
        <begin position="44"/>
        <end position="45"/>
    </location>
    <ligand>
        <name>substrate</name>
    </ligand>
</feature>
<sequence>MKPLVIKLGGNILKKEAALNNLFTTLANYLNIYNNRFIMIVHGGGYIVDDLMKKLSLSIIKKNGLRITPHDQIDIVVGALAGIANKKLLAWAKKHKINAIGLCLSDGNIVNSLQIDKKLGNVGHVFPGNSSLLNILFDSQYIPIISSIGIDDNGNLLNINADEAAAALALTTDANLVLLSDVNGIKDNKGNFIKEIKKHEAERLISNNVIQHGMVIKVRAALKVAFILNRPVNIASWEYIDQLNALFNGYSIGTRVHN</sequence>
<comment type="function">
    <text evidence="9">Catalyzes the ATP-dependent phosphorylation of N-acetyl-L-glutamate.</text>
</comment>
<dbReference type="GO" id="GO:0003991">
    <property type="term" value="F:acetylglutamate kinase activity"/>
    <property type="evidence" value="ECO:0007669"/>
    <property type="project" value="UniProtKB-UniRule"/>
</dbReference>
<gene>
    <name evidence="9 11" type="primary">argB</name>
    <name evidence="11" type="ORF">CRV11_01565</name>
</gene>
<evidence type="ECO:0000256" key="9">
    <source>
        <dbReference type="HAMAP-Rule" id="MF_00082"/>
    </source>
</evidence>
<feature type="binding site" evidence="9">
    <location>
        <position position="66"/>
    </location>
    <ligand>
        <name>substrate</name>
    </ligand>
</feature>
<dbReference type="InterPro" id="IPR037528">
    <property type="entry name" value="ArgB"/>
</dbReference>
<comment type="subcellular location">
    <subcellularLocation>
        <location evidence="9">Cytoplasm</location>
    </subcellularLocation>
</comment>
<evidence type="ECO:0000256" key="2">
    <source>
        <dbReference type="ARBA" id="ARBA00022571"/>
    </source>
</evidence>
<dbReference type="SUPFAM" id="SSF53633">
    <property type="entry name" value="Carbamate kinase-like"/>
    <property type="match status" value="1"/>
</dbReference>
<comment type="similarity">
    <text evidence="9">Belongs to the acetylglutamate kinase family. ArgB subfamily.</text>
</comment>
<keyword evidence="2 9" id="KW-0055">Arginine biosynthesis</keyword>
<dbReference type="GO" id="GO:0005524">
    <property type="term" value="F:ATP binding"/>
    <property type="evidence" value="ECO:0007669"/>
    <property type="project" value="UniProtKB-UniRule"/>
</dbReference>
<comment type="caution">
    <text evidence="9">Lacks conserved residue(s) required for the propagation of feature annotation.</text>
</comment>
<proteinExistence type="inferred from homology"/>
<keyword evidence="6 9" id="KW-0418">Kinase</keyword>
<dbReference type="UniPathway" id="UPA00068">
    <property type="reaction ID" value="UER00107"/>
</dbReference>
<evidence type="ECO:0000313" key="11">
    <source>
        <dbReference type="EMBL" id="PPI87616.1"/>
    </source>
</evidence>
<accession>A0A2P5SZ67</accession>
<dbReference type="PANTHER" id="PTHR23342:SF0">
    <property type="entry name" value="N-ACETYLGLUTAMATE SYNTHASE, MITOCHONDRIAL"/>
    <property type="match status" value="1"/>
</dbReference>
<dbReference type="HAMAP" id="MF_00082">
    <property type="entry name" value="ArgB"/>
    <property type="match status" value="1"/>
</dbReference>
<feature type="site" description="Transition state stabilizer" evidence="9">
    <location>
        <position position="217"/>
    </location>
</feature>
<dbReference type="Pfam" id="PF00696">
    <property type="entry name" value="AA_kinase"/>
    <property type="match status" value="1"/>
</dbReference>
<dbReference type="PIRSF" id="PIRSF000728">
    <property type="entry name" value="NAGK"/>
    <property type="match status" value="1"/>
</dbReference>
<protein>
    <recommendedName>
        <fullName evidence="9">Acetylglutamate kinase</fullName>
        <ecNumber evidence="9">2.7.2.8</ecNumber>
    </recommendedName>
    <alternativeName>
        <fullName evidence="9">N-acetyl-L-glutamate 5-phosphotransferase</fullName>
    </alternativeName>
    <alternativeName>
        <fullName evidence="9">NAG kinase</fullName>
        <shortName evidence="9">NAGK</shortName>
    </alternativeName>
</protein>
<dbReference type="EMBL" id="PDKS01000001">
    <property type="protein sequence ID" value="PPI87616.1"/>
    <property type="molecule type" value="Genomic_DNA"/>
</dbReference>
<dbReference type="GO" id="GO:0005737">
    <property type="term" value="C:cytoplasm"/>
    <property type="evidence" value="ECO:0007669"/>
    <property type="project" value="UniProtKB-SubCell"/>
</dbReference>
<evidence type="ECO:0000256" key="6">
    <source>
        <dbReference type="ARBA" id="ARBA00022777"/>
    </source>
</evidence>
<evidence type="ECO:0000256" key="8">
    <source>
        <dbReference type="ARBA" id="ARBA00048141"/>
    </source>
</evidence>
<evidence type="ECO:0000256" key="3">
    <source>
        <dbReference type="ARBA" id="ARBA00022605"/>
    </source>
</evidence>
<comment type="subunit">
    <text evidence="9">Homodimer.</text>
</comment>